<evidence type="ECO:0000313" key="2">
    <source>
        <dbReference type="Proteomes" id="UP001515943"/>
    </source>
</evidence>
<name>A0ABX1FEM4_9PSEU</name>
<evidence type="ECO:0000313" key="1">
    <source>
        <dbReference type="EMBL" id="NKE57073.1"/>
    </source>
</evidence>
<reference evidence="1 2" key="1">
    <citation type="submission" date="2019-08" db="EMBL/GenBank/DDBJ databases">
        <title>Lentzea from Indian Himalayas.</title>
        <authorList>
            <person name="Mandal S."/>
            <person name="Mallick Gupta A."/>
            <person name="Maiti P.K."/>
            <person name="Sarkar J."/>
            <person name="Mandal S."/>
        </authorList>
    </citation>
    <scope>NUCLEOTIDE SEQUENCE [LARGE SCALE GENOMIC DNA]</scope>
    <source>
        <strain evidence="1 2">PSKA42</strain>
    </source>
</reference>
<dbReference type="SUPFAM" id="SSF55781">
    <property type="entry name" value="GAF domain-like"/>
    <property type="match status" value="1"/>
</dbReference>
<comment type="caution">
    <text evidence="1">The sequence shown here is derived from an EMBL/GenBank/DDBJ whole genome shotgun (WGS) entry which is preliminary data.</text>
</comment>
<keyword evidence="2" id="KW-1185">Reference proteome</keyword>
<dbReference type="RefSeq" id="WP_167972414.1">
    <property type="nucleotide sequence ID" value="NZ_VSRL01000025.1"/>
</dbReference>
<accession>A0ABX1FEM4</accession>
<dbReference type="Proteomes" id="UP001515943">
    <property type="component" value="Unassembled WGS sequence"/>
</dbReference>
<dbReference type="EMBL" id="VSRL01000025">
    <property type="protein sequence ID" value="NKE57073.1"/>
    <property type="molecule type" value="Genomic_DNA"/>
</dbReference>
<proteinExistence type="predicted"/>
<gene>
    <name evidence="1" type="ORF">FXN61_09585</name>
</gene>
<dbReference type="InterPro" id="IPR029016">
    <property type="entry name" value="GAF-like_dom_sf"/>
</dbReference>
<organism evidence="1 2">
    <name type="scientific">Lentzea indica</name>
    <dbReference type="NCBI Taxonomy" id="2604800"/>
    <lineage>
        <taxon>Bacteria</taxon>
        <taxon>Bacillati</taxon>
        <taxon>Actinomycetota</taxon>
        <taxon>Actinomycetes</taxon>
        <taxon>Pseudonocardiales</taxon>
        <taxon>Pseudonocardiaceae</taxon>
        <taxon>Lentzea</taxon>
    </lineage>
</organism>
<protein>
    <submittedName>
        <fullName evidence="1">GAF domain-containing protein</fullName>
    </submittedName>
</protein>
<sequence>MAAYEKQAAVRHVCIACGVRTNAVGTAIYLRAGRGAVRPFESTGCCGEEIAELQTVHEEGPASAATRQNWPVLVPDLTNSSIAARWPFFTPAAIATGVAAVFAFPLTMGALSLGALEVHRDTDGSLTPGEIAEVVQLVGVAMTLLLDQSA</sequence>
<dbReference type="Gene3D" id="3.30.450.40">
    <property type="match status" value="1"/>
</dbReference>